<reference evidence="2" key="1">
    <citation type="submission" date="2018-05" db="EMBL/GenBank/DDBJ databases">
        <authorList>
            <person name="Lanie J.A."/>
            <person name="Ng W.-L."/>
            <person name="Kazmierczak K.M."/>
            <person name="Andrzejewski T.M."/>
            <person name="Davidsen T.M."/>
            <person name="Wayne K.J."/>
            <person name="Tettelin H."/>
            <person name="Glass J.I."/>
            <person name="Rusch D."/>
            <person name="Podicherti R."/>
            <person name="Tsui H.-C.T."/>
            <person name="Winkler M.E."/>
        </authorList>
    </citation>
    <scope>NUCLEOTIDE SEQUENCE</scope>
</reference>
<organism evidence="2">
    <name type="scientific">marine metagenome</name>
    <dbReference type="NCBI Taxonomy" id="408172"/>
    <lineage>
        <taxon>unclassified sequences</taxon>
        <taxon>metagenomes</taxon>
        <taxon>ecological metagenomes</taxon>
    </lineage>
</organism>
<proteinExistence type="predicted"/>
<dbReference type="AlphaFoldDB" id="A0A383B5H3"/>
<evidence type="ECO:0000313" key="2">
    <source>
        <dbReference type="EMBL" id="SVE15050.1"/>
    </source>
</evidence>
<feature type="region of interest" description="Disordered" evidence="1">
    <location>
        <begin position="60"/>
        <end position="90"/>
    </location>
</feature>
<gene>
    <name evidence="2" type="ORF">METZ01_LOCUS467904</name>
</gene>
<accession>A0A383B5H3</accession>
<sequence length="172" mass="18696">IGRSRVLGSNGPDSIGLDGLVLVWESWGGVGEMISPATTKDSNMVHQFNQVDMQKIERPPIKTPMKPIGPTARRIPQNPNPTNRSRDSTDPSILFFITSTAKQARETTTNRVNTAQANNAPLLSDTISWTIVSSAGSIGRRMKPRSISPINGLNNQASLATPISSNLFFRKN</sequence>
<evidence type="ECO:0000256" key="1">
    <source>
        <dbReference type="SAM" id="MobiDB-lite"/>
    </source>
</evidence>
<dbReference type="EMBL" id="UINC01197519">
    <property type="protein sequence ID" value="SVE15050.1"/>
    <property type="molecule type" value="Genomic_DNA"/>
</dbReference>
<name>A0A383B5H3_9ZZZZ</name>
<protein>
    <submittedName>
        <fullName evidence="2">Uncharacterized protein</fullName>
    </submittedName>
</protein>
<feature type="non-terminal residue" evidence="2">
    <location>
        <position position="1"/>
    </location>
</feature>